<dbReference type="PROSITE" id="PS51819">
    <property type="entry name" value="VOC"/>
    <property type="match status" value="1"/>
</dbReference>
<dbReference type="InterPro" id="IPR029068">
    <property type="entry name" value="Glyas_Bleomycin-R_OHBP_Dase"/>
</dbReference>
<dbReference type="OrthoDB" id="2184229at2"/>
<dbReference type="Pfam" id="PF00903">
    <property type="entry name" value="Glyoxalase"/>
    <property type="match status" value="1"/>
</dbReference>
<feature type="domain" description="VOC" evidence="1">
    <location>
        <begin position="4"/>
        <end position="111"/>
    </location>
</feature>
<dbReference type="Proteomes" id="UP000050398">
    <property type="component" value="Unassembled WGS sequence"/>
</dbReference>
<dbReference type="CDD" id="cd06587">
    <property type="entry name" value="VOC"/>
    <property type="match status" value="1"/>
</dbReference>
<dbReference type="RefSeq" id="WP_060671882.1">
    <property type="nucleotide sequence ID" value="NZ_LIXZ01000005.1"/>
</dbReference>
<dbReference type="EMBL" id="LIXZ01000005">
    <property type="protein sequence ID" value="KPL59916.1"/>
    <property type="molecule type" value="Genomic_DNA"/>
</dbReference>
<gene>
    <name evidence="2" type="ORF">AM506_07490</name>
</gene>
<protein>
    <recommendedName>
        <fullName evidence="1">VOC domain-containing protein</fullName>
    </recommendedName>
</protein>
<comment type="caution">
    <text evidence="2">The sequence shown here is derived from an EMBL/GenBank/DDBJ whole genome shotgun (WGS) entry which is preliminary data.</text>
</comment>
<reference evidence="2 3" key="1">
    <citation type="submission" date="2015-08" db="EMBL/GenBank/DDBJ databases">
        <title>Draft Genome Sequence of Bacillus vietnamensis UCD-SED5.</title>
        <authorList>
            <person name="Lee R.D."/>
            <person name="Jospin G."/>
            <person name="Lang J.M."/>
            <person name="Coil D.A."/>
            <person name="Eisen J.A."/>
        </authorList>
    </citation>
    <scope>NUCLEOTIDE SEQUENCE [LARGE SCALE GENOMIC DNA]</scope>
    <source>
        <strain evidence="2 3">UCD-SED5</strain>
    </source>
</reference>
<name>A0A0P6WUP9_9BACI</name>
<proteinExistence type="predicted"/>
<evidence type="ECO:0000313" key="2">
    <source>
        <dbReference type="EMBL" id="KPL59916.1"/>
    </source>
</evidence>
<dbReference type="PATRIC" id="fig|218284.4.peg.3105"/>
<dbReference type="InterPro" id="IPR037523">
    <property type="entry name" value="VOC_core"/>
</dbReference>
<evidence type="ECO:0000313" key="3">
    <source>
        <dbReference type="Proteomes" id="UP000050398"/>
    </source>
</evidence>
<sequence length="114" mass="13193">MFSKIDTVHIQVNDLKKAQHWYEEVLELEQIFDSGKYLVFKIGVGESTLTIQEGKVRPSSITPIFFSDALEETRLKLLEKDVEVGEIEVDEDVTYFKFRDLDGNGFEVCQYIPL</sequence>
<organism evidence="2 3">
    <name type="scientific">Rossellomorea vietnamensis</name>
    <dbReference type="NCBI Taxonomy" id="218284"/>
    <lineage>
        <taxon>Bacteria</taxon>
        <taxon>Bacillati</taxon>
        <taxon>Bacillota</taxon>
        <taxon>Bacilli</taxon>
        <taxon>Bacillales</taxon>
        <taxon>Bacillaceae</taxon>
        <taxon>Rossellomorea</taxon>
    </lineage>
</organism>
<dbReference type="AlphaFoldDB" id="A0A0P6WUP9"/>
<dbReference type="SUPFAM" id="SSF54593">
    <property type="entry name" value="Glyoxalase/Bleomycin resistance protein/Dihydroxybiphenyl dioxygenase"/>
    <property type="match status" value="1"/>
</dbReference>
<evidence type="ECO:0000259" key="1">
    <source>
        <dbReference type="PROSITE" id="PS51819"/>
    </source>
</evidence>
<dbReference type="Gene3D" id="3.10.180.10">
    <property type="entry name" value="2,3-Dihydroxybiphenyl 1,2-Dioxygenase, domain 1"/>
    <property type="match status" value="1"/>
</dbReference>
<dbReference type="InterPro" id="IPR004360">
    <property type="entry name" value="Glyas_Fos-R_dOase_dom"/>
</dbReference>
<accession>A0A0P6WUP9</accession>